<evidence type="ECO:0000256" key="6">
    <source>
        <dbReference type="ARBA" id="ARBA00023274"/>
    </source>
</evidence>
<dbReference type="GO" id="GO:0006412">
    <property type="term" value="P:translation"/>
    <property type="evidence" value="ECO:0007669"/>
    <property type="project" value="UniProtKB-UniRule"/>
</dbReference>
<evidence type="ECO:0000313" key="11">
    <source>
        <dbReference type="Proteomes" id="UP000673975"/>
    </source>
</evidence>
<keyword evidence="4 8" id="KW-0694">RNA-binding</keyword>
<evidence type="ECO:0000256" key="5">
    <source>
        <dbReference type="ARBA" id="ARBA00022980"/>
    </source>
</evidence>
<evidence type="ECO:0000256" key="9">
    <source>
        <dbReference type="SAM" id="MobiDB-lite"/>
    </source>
</evidence>
<keyword evidence="6 8" id="KW-0687">Ribonucleoprotein</keyword>
<keyword evidence="11" id="KW-1185">Reference proteome</keyword>
<evidence type="ECO:0000256" key="3">
    <source>
        <dbReference type="ARBA" id="ARBA00022730"/>
    </source>
</evidence>
<gene>
    <name evidence="8" type="primary">rpsT</name>
    <name evidence="10" type="ORF">NATSA_06025</name>
</gene>
<evidence type="ECO:0000256" key="1">
    <source>
        <dbReference type="ARBA" id="ARBA00003134"/>
    </source>
</evidence>
<protein>
    <recommendedName>
        <fullName evidence="7 8">Small ribosomal subunit protein bS20</fullName>
    </recommendedName>
</protein>
<feature type="compositionally biased region" description="Basic residues" evidence="9">
    <location>
        <begin position="12"/>
        <end position="32"/>
    </location>
</feature>
<reference evidence="10" key="1">
    <citation type="submission" date="2021-02" db="EMBL/GenBank/DDBJ databases">
        <title>Natronogracilivirga saccharolytica gen. nov. sp. nov. a new anaerobic, haloalkiliphilic carbohydrate-fermenting bacterium from soda lake and proposing of Cyclonatronumiaceae fam. nov. in the phylum Balneolaeota.</title>
        <authorList>
            <person name="Zhilina T.N."/>
            <person name="Sorokin D.Y."/>
            <person name="Zavarzina D.G."/>
            <person name="Toshchakov S.V."/>
            <person name="Kublanov I.V."/>
        </authorList>
    </citation>
    <scope>NUCLEOTIDE SEQUENCE</scope>
    <source>
        <strain evidence="10">Z-1702</strain>
    </source>
</reference>
<dbReference type="FunFam" id="1.20.58.110:FF:000001">
    <property type="entry name" value="30S ribosomal protein S20"/>
    <property type="match status" value="1"/>
</dbReference>
<keyword evidence="5 8" id="KW-0689">Ribosomal protein</keyword>
<accession>A0A8J7UV63</accession>
<dbReference type="Pfam" id="PF01649">
    <property type="entry name" value="Ribosomal_S20p"/>
    <property type="match status" value="1"/>
</dbReference>
<dbReference type="SUPFAM" id="SSF46992">
    <property type="entry name" value="Ribosomal protein S20"/>
    <property type="match status" value="1"/>
</dbReference>
<evidence type="ECO:0000256" key="8">
    <source>
        <dbReference type="HAMAP-Rule" id="MF_00500"/>
    </source>
</evidence>
<dbReference type="InterPro" id="IPR002583">
    <property type="entry name" value="Ribosomal_bS20"/>
</dbReference>
<dbReference type="InterPro" id="IPR036510">
    <property type="entry name" value="Ribosomal_bS20_sf"/>
</dbReference>
<evidence type="ECO:0000256" key="4">
    <source>
        <dbReference type="ARBA" id="ARBA00022884"/>
    </source>
</evidence>
<dbReference type="PANTHER" id="PTHR33398">
    <property type="entry name" value="30S RIBOSOMAL PROTEIN S20"/>
    <property type="match status" value="1"/>
</dbReference>
<comment type="function">
    <text evidence="1 8">Binds directly to 16S ribosomal RNA.</text>
</comment>
<dbReference type="PANTHER" id="PTHR33398:SF1">
    <property type="entry name" value="SMALL RIBOSOMAL SUBUNIT PROTEIN BS20C"/>
    <property type="match status" value="1"/>
</dbReference>
<name>A0A8J7UV63_9BACT</name>
<dbReference type="GO" id="GO:0015935">
    <property type="term" value="C:small ribosomal subunit"/>
    <property type="evidence" value="ECO:0007669"/>
    <property type="project" value="TreeGrafter"/>
</dbReference>
<dbReference type="Proteomes" id="UP000673975">
    <property type="component" value="Unassembled WGS sequence"/>
</dbReference>
<dbReference type="EMBL" id="JAFIDN010000003">
    <property type="protein sequence ID" value="MBP3192211.1"/>
    <property type="molecule type" value="Genomic_DNA"/>
</dbReference>
<proteinExistence type="inferred from homology"/>
<keyword evidence="3 8" id="KW-0699">rRNA-binding</keyword>
<sequence>MPQHKSAEKRVRQSAKRRLANREKRSRMRTLTRKVLETDKKEQAEPLLNDAVSYIDRLACKGLIHKNTAANRKSRIVRHVNSL</sequence>
<dbReference type="GO" id="GO:0003735">
    <property type="term" value="F:structural constituent of ribosome"/>
    <property type="evidence" value="ECO:0007669"/>
    <property type="project" value="InterPro"/>
</dbReference>
<dbReference type="RefSeq" id="WP_210511101.1">
    <property type="nucleotide sequence ID" value="NZ_JAFIDN010000003.1"/>
</dbReference>
<feature type="compositionally biased region" description="Basic and acidic residues" evidence="9">
    <location>
        <begin position="1"/>
        <end position="11"/>
    </location>
</feature>
<evidence type="ECO:0000256" key="2">
    <source>
        <dbReference type="ARBA" id="ARBA00007634"/>
    </source>
</evidence>
<dbReference type="NCBIfam" id="TIGR00029">
    <property type="entry name" value="S20"/>
    <property type="match status" value="1"/>
</dbReference>
<evidence type="ECO:0000256" key="7">
    <source>
        <dbReference type="ARBA" id="ARBA00035136"/>
    </source>
</evidence>
<dbReference type="GO" id="GO:0070181">
    <property type="term" value="F:small ribosomal subunit rRNA binding"/>
    <property type="evidence" value="ECO:0007669"/>
    <property type="project" value="TreeGrafter"/>
</dbReference>
<dbReference type="HAMAP" id="MF_00500">
    <property type="entry name" value="Ribosomal_bS20"/>
    <property type="match status" value="1"/>
</dbReference>
<comment type="similarity">
    <text evidence="2 8">Belongs to the bacterial ribosomal protein bS20 family.</text>
</comment>
<dbReference type="Gene3D" id="1.20.58.110">
    <property type="entry name" value="Ribosomal protein S20"/>
    <property type="match status" value="1"/>
</dbReference>
<dbReference type="AlphaFoldDB" id="A0A8J7UV63"/>
<organism evidence="10 11">
    <name type="scientific">Natronogracilivirga saccharolytica</name>
    <dbReference type="NCBI Taxonomy" id="2812953"/>
    <lineage>
        <taxon>Bacteria</taxon>
        <taxon>Pseudomonadati</taxon>
        <taxon>Balneolota</taxon>
        <taxon>Balneolia</taxon>
        <taxon>Balneolales</taxon>
        <taxon>Cyclonatronaceae</taxon>
        <taxon>Natronogracilivirga</taxon>
    </lineage>
</organism>
<comment type="caution">
    <text evidence="10">The sequence shown here is derived from an EMBL/GenBank/DDBJ whole genome shotgun (WGS) entry which is preliminary data.</text>
</comment>
<feature type="region of interest" description="Disordered" evidence="9">
    <location>
        <begin position="1"/>
        <end position="34"/>
    </location>
</feature>
<evidence type="ECO:0000313" key="10">
    <source>
        <dbReference type="EMBL" id="MBP3192211.1"/>
    </source>
</evidence>